<keyword evidence="10" id="KW-1185">Reference proteome</keyword>
<feature type="transmembrane region" description="Helical" evidence="7">
    <location>
        <begin position="358"/>
        <end position="376"/>
    </location>
</feature>
<name>A0A9P4XEU1_9HYPO</name>
<comment type="caution">
    <text evidence="9">The sequence shown here is derived from an EMBL/GenBank/DDBJ whole genome shotgun (WGS) entry which is preliminary data.</text>
</comment>
<organism evidence="9 10">
    <name type="scientific">Trichoderma lentiforme</name>
    <dbReference type="NCBI Taxonomy" id="1567552"/>
    <lineage>
        <taxon>Eukaryota</taxon>
        <taxon>Fungi</taxon>
        <taxon>Dikarya</taxon>
        <taxon>Ascomycota</taxon>
        <taxon>Pezizomycotina</taxon>
        <taxon>Sordariomycetes</taxon>
        <taxon>Hypocreomycetidae</taxon>
        <taxon>Hypocreales</taxon>
        <taxon>Hypocreaceae</taxon>
        <taxon>Trichoderma</taxon>
    </lineage>
</organism>
<evidence type="ECO:0000256" key="7">
    <source>
        <dbReference type="SAM" id="Phobius"/>
    </source>
</evidence>
<keyword evidence="5 7" id="KW-1133">Transmembrane helix</keyword>
<dbReference type="Proteomes" id="UP000801864">
    <property type="component" value="Unassembled WGS sequence"/>
</dbReference>
<dbReference type="InterPro" id="IPR011701">
    <property type="entry name" value="MFS"/>
</dbReference>
<feature type="transmembrane region" description="Helical" evidence="7">
    <location>
        <begin position="414"/>
        <end position="439"/>
    </location>
</feature>
<evidence type="ECO:0000259" key="8">
    <source>
        <dbReference type="PROSITE" id="PS50850"/>
    </source>
</evidence>
<dbReference type="PANTHER" id="PTHR23501:SF12">
    <property type="entry name" value="MAJOR FACILITATOR SUPERFAMILY (MFS) PROFILE DOMAIN-CONTAINING PROTEIN-RELATED"/>
    <property type="match status" value="1"/>
</dbReference>
<feature type="domain" description="Major facilitator superfamily (MFS) profile" evidence="8">
    <location>
        <begin position="56"/>
        <end position="553"/>
    </location>
</feature>
<feature type="transmembrane region" description="Helical" evidence="7">
    <location>
        <begin position="388"/>
        <end position="408"/>
    </location>
</feature>
<feature type="transmembrane region" description="Helical" evidence="7">
    <location>
        <begin position="50"/>
        <end position="69"/>
    </location>
</feature>
<dbReference type="InterPro" id="IPR020846">
    <property type="entry name" value="MFS_dom"/>
</dbReference>
<keyword evidence="4 7" id="KW-0812">Transmembrane</keyword>
<feature type="transmembrane region" description="Helical" evidence="7">
    <location>
        <begin position="120"/>
        <end position="140"/>
    </location>
</feature>
<keyword evidence="3" id="KW-0813">Transport</keyword>
<gene>
    <name evidence="9" type="ORF">CFAM422_007427</name>
</gene>
<dbReference type="AlphaFoldDB" id="A0A9P4XEU1"/>
<dbReference type="GO" id="GO:0005886">
    <property type="term" value="C:plasma membrane"/>
    <property type="evidence" value="ECO:0007669"/>
    <property type="project" value="TreeGrafter"/>
</dbReference>
<proteinExistence type="inferred from homology"/>
<evidence type="ECO:0000256" key="4">
    <source>
        <dbReference type="ARBA" id="ARBA00022692"/>
    </source>
</evidence>
<evidence type="ECO:0000313" key="10">
    <source>
        <dbReference type="Proteomes" id="UP000801864"/>
    </source>
</evidence>
<evidence type="ECO:0000256" key="6">
    <source>
        <dbReference type="ARBA" id="ARBA00023136"/>
    </source>
</evidence>
<dbReference type="PANTHER" id="PTHR23501">
    <property type="entry name" value="MAJOR FACILITATOR SUPERFAMILY"/>
    <property type="match status" value="1"/>
</dbReference>
<evidence type="ECO:0000256" key="2">
    <source>
        <dbReference type="ARBA" id="ARBA00007520"/>
    </source>
</evidence>
<evidence type="ECO:0000256" key="3">
    <source>
        <dbReference type="ARBA" id="ARBA00022448"/>
    </source>
</evidence>
<protein>
    <submittedName>
        <fullName evidence="9">Efflux pump roqT</fullName>
    </submittedName>
</protein>
<feature type="transmembrane region" description="Helical" evidence="7">
    <location>
        <begin position="91"/>
        <end position="113"/>
    </location>
</feature>
<dbReference type="EMBL" id="QLNT01000012">
    <property type="protein sequence ID" value="KAF3069471.1"/>
    <property type="molecule type" value="Genomic_DNA"/>
</dbReference>
<dbReference type="InterPro" id="IPR036259">
    <property type="entry name" value="MFS_trans_sf"/>
</dbReference>
<comment type="similarity">
    <text evidence="2">Belongs to the major facilitator superfamily. TCR/Tet family.</text>
</comment>
<comment type="subcellular location">
    <subcellularLocation>
        <location evidence="1">Membrane</location>
        <topology evidence="1">Multi-pass membrane protein</topology>
    </subcellularLocation>
</comment>
<evidence type="ECO:0000313" key="9">
    <source>
        <dbReference type="EMBL" id="KAF3069471.1"/>
    </source>
</evidence>
<evidence type="ECO:0000256" key="5">
    <source>
        <dbReference type="ARBA" id="ARBA00022989"/>
    </source>
</evidence>
<dbReference type="GO" id="GO:0022857">
    <property type="term" value="F:transmembrane transporter activity"/>
    <property type="evidence" value="ECO:0007669"/>
    <property type="project" value="InterPro"/>
</dbReference>
<feature type="transmembrane region" description="Helical" evidence="7">
    <location>
        <begin position="146"/>
        <end position="167"/>
    </location>
</feature>
<evidence type="ECO:0000256" key="1">
    <source>
        <dbReference type="ARBA" id="ARBA00004141"/>
    </source>
</evidence>
<feature type="transmembrane region" description="Helical" evidence="7">
    <location>
        <begin position="530"/>
        <end position="548"/>
    </location>
</feature>
<feature type="transmembrane region" description="Helical" evidence="7">
    <location>
        <begin position="250"/>
        <end position="270"/>
    </location>
</feature>
<feature type="transmembrane region" description="Helical" evidence="7">
    <location>
        <begin position="282"/>
        <end position="303"/>
    </location>
</feature>
<feature type="transmembrane region" description="Helical" evidence="7">
    <location>
        <begin position="179"/>
        <end position="204"/>
    </location>
</feature>
<dbReference type="SUPFAM" id="SSF103473">
    <property type="entry name" value="MFS general substrate transporter"/>
    <property type="match status" value="2"/>
</dbReference>
<feature type="transmembrane region" description="Helical" evidence="7">
    <location>
        <begin position="323"/>
        <end position="346"/>
    </location>
</feature>
<reference evidence="9 10" key="1">
    <citation type="submission" date="2018-06" db="EMBL/GenBank/DDBJ databases">
        <title>Genome analysis of cellulolytic fungus Trichoderma lentiforme CFAM-422.</title>
        <authorList>
            <person name="Steindorff A.S."/>
            <person name="Formighieri E.F."/>
            <person name="Midorikawa G.E.O."/>
            <person name="Tamietti M.S."/>
            <person name="Ramos E.Z."/>
            <person name="Silva A.S."/>
            <person name="Bon E.P.S."/>
            <person name="Mendes T.D."/>
            <person name="Damaso M.C.T."/>
            <person name="Favaro L.C.L."/>
        </authorList>
    </citation>
    <scope>NUCLEOTIDE SEQUENCE [LARGE SCALE GENOMIC DNA]</scope>
    <source>
        <strain evidence="9 10">CFAM-422</strain>
    </source>
</reference>
<accession>A0A9P4XEU1</accession>
<dbReference type="Gene3D" id="1.20.1250.20">
    <property type="entry name" value="MFS general substrate transporter like domains"/>
    <property type="match status" value="2"/>
</dbReference>
<sequence length="562" mass="60614">MSTTESVSDSTIVEPMTIPIEKISSRDENKVADVAEISETTEGDVRPIKGFRWILVCVSLYITCFLYGLDTTIAADVQGSVVEALGHIEQLAWIGAGFPLGSVAVIVPLTAAFNNFNLKWTFIVTVIIFEVGSVLCGAAPNMNAMIIGRVIAGMGGTGIYLGCLNYFSSLTTPQERGTYITLIGFCWGIGAVLGPVVGGAFSVSSATWRWAFYINLVIGGALTPIYLFLLPPLHPVKGVSIRTRLLRLDFVGFILGAAVWATFALALTMAGGQWPWNDGRTIAMFVVFGVLVIGYALQQRFCIFTTLETRSFPIKLLFTRTHLLLYVAMSANSATMFVFLYFFPIYFQFVHNDTALEAAVRLLPYVIITVTFNLAAGRLLNKVKRYMPIYVISGVFLTIGGSFMVAYLKPSTSISVIYGLSVINAVGTGLTLQIGYAVASLVVDPKDIGDAISLQNFSQIGSNLISLVIAGQIFQSVAVRNLEKVLDGTSFSHKEIVDAVSGAQSTLFQQLSGELRDQAVNAITQAIQKALILLPVGGGVILLAALIMKRERLFGEIVVVGA</sequence>
<dbReference type="Pfam" id="PF07690">
    <property type="entry name" value="MFS_1"/>
    <property type="match status" value="1"/>
</dbReference>
<dbReference type="PROSITE" id="PS50850">
    <property type="entry name" value="MFS"/>
    <property type="match status" value="1"/>
</dbReference>
<feature type="transmembrane region" description="Helical" evidence="7">
    <location>
        <begin position="210"/>
        <end position="229"/>
    </location>
</feature>
<keyword evidence="6 7" id="KW-0472">Membrane</keyword>